<keyword evidence="6" id="KW-0809">Transit peptide</keyword>
<dbReference type="PROSITE" id="PS50848">
    <property type="entry name" value="START"/>
    <property type="match status" value="1"/>
</dbReference>
<dbReference type="InParanoid" id="G1N0Z4"/>
<evidence type="ECO:0000256" key="10">
    <source>
        <dbReference type="ARBA" id="ARBA00023250"/>
    </source>
</evidence>
<dbReference type="GO" id="GO:0050810">
    <property type="term" value="P:regulation of steroid biosynthetic process"/>
    <property type="evidence" value="ECO:0007669"/>
    <property type="project" value="TreeGrafter"/>
</dbReference>
<evidence type="ECO:0000256" key="8">
    <source>
        <dbReference type="ARBA" id="ARBA00023121"/>
    </source>
</evidence>
<evidence type="ECO:0000256" key="9">
    <source>
        <dbReference type="ARBA" id="ARBA00023128"/>
    </source>
</evidence>
<dbReference type="GeneTree" id="ENSGT00940000165645"/>
<evidence type="ECO:0000256" key="7">
    <source>
        <dbReference type="ARBA" id="ARBA00023055"/>
    </source>
</evidence>
<dbReference type="InterPro" id="IPR000799">
    <property type="entry name" value="StAR-like"/>
</dbReference>
<reference evidence="13" key="3">
    <citation type="submission" date="2025-09" db="UniProtKB">
        <authorList>
            <consortium name="Ensembl"/>
        </authorList>
    </citation>
    <scope>IDENTIFICATION</scope>
</reference>
<keyword evidence="10" id="KW-0755">Steroidogenesis</keyword>
<dbReference type="GO" id="GO:0032367">
    <property type="term" value="P:intracellular cholesterol transport"/>
    <property type="evidence" value="ECO:0007669"/>
    <property type="project" value="TreeGrafter"/>
</dbReference>
<dbReference type="PANTHER" id="PTHR46489:SF1">
    <property type="entry name" value="STEROIDOGENIC ACUTE REGULATORY PROTEIN, MITOCHONDRIAL"/>
    <property type="match status" value="1"/>
</dbReference>
<dbReference type="SUPFAM" id="SSF55961">
    <property type="entry name" value="Bet v1-like"/>
    <property type="match status" value="1"/>
</dbReference>
<dbReference type="GO" id="GO:0008203">
    <property type="term" value="P:cholesterol metabolic process"/>
    <property type="evidence" value="ECO:0007669"/>
    <property type="project" value="UniProtKB-UniPathway"/>
</dbReference>
<evidence type="ECO:0000256" key="11">
    <source>
        <dbReference type="ARBA" id="ARBA00032620"/>
    </source>
</evidence>
<accession>G1N0Z4</accession>
<dbReference type="SMART" id="SM00234">
    <property type="entry name" value="START"/>
    <property type="match status" value="1"/>
</dbReference>
<dbReference type="PRINTS" id="PR00978">
    <property type="entry name" value="STARPROTEIN"/>
</dbReference>
<dbReference type="HOGENOM" id="CLU_093200_1_0_1"/>
<keyword evidence="8" id="KW-0446">Lipid-binding</keyword>
<evidence type="ECO:0000259" key="12">
    <source>
        <dbReference type="PROSITE" id="PS50848"/>
    </source>
</evidence>
<dbReference type="InterPro" id="IPR029866">
    <property type="entry name" value="StAR"/>
</dbReference>
<dbReference type="GO" id="GO:0005739">
    <property type="term" value="C:mitochondrion"/>
    <property type="evidence" value="ECO:0007669"/>
    <property type="project" value="UniProtKB-SubCell"/>
</dbReference>
<dbReference type="InterPro" id="IPR002913">
    <property type="entry name" value="START_lipid-bd_dom"/>
</dbReference>
<proteinExistence type="predicted"/>
<evidence type="ECO:0000256" key="4">
    <source>
        <dbReference type="ARBA" id="ARBA00020345"/>
    </source>
</evidence>
<reference evidence="13 14" key="1">
    <citation type="journal article" date="2010" name="PLoS Biol.">
        <title>Multi-platform next-generation sequencing of the domestic turkey (Meleagris gallopavo): genome assembly and analysis.</title>
        <authorList>
            <person name="Dalloul R.A."/>
            <person name="Long J.A."/>
            <person name="Zimin A.V."/>
            <person name="Aslam L."/>
            <person name="Beal K."/>
            <person name="Blomberg L.A."/>
            <person name="Bouffard P."/>
            <person name="Burt D.W."/>
            <person name="Crasta O."/>
            <person name="Crooijmans R.P."/>
            <person name="Cooper K."/>
            <person name="Coulombe R.A."/>
            <person name="De S."/>
            <person name="Delany M.E."/>
            <person name="Dodgson J.B."/>
            <person name="Dong J.J."/>
            <person name="Evans C."/>
            <person name="Frederickson K.M."/>
            <person name="Flicek P."/>
            <person name="Florea L."/>
            <person name="Folkerts O."/>
            <person name="Groenen M.A."/>
            <person name="Harkins T.T."/>
            <person name="Herrero J."/>
            <person name="Hoffmann S."/>
            <person name="Megens H.J."/>
            <person name="Jiang A."/>
            <person name="de Jong P."/>
            <person name="Kaiser P."/>
            <person name="Kim H."/>
            <person name="Kim K.W."/>
            <person name="Kim S."/>
            <person name="Langenberger D."/>
            <person name="Lee M.K."/>
            <person name="Lee T."/>
            <person name="Mane S."/>
            <person name="Marcais G."/>
            <person name="Marz M."/>
            <person name="McElroy A.P."/>
            <person name="Modise T."/>
            <person name="Nefedov M."/>
            <person name="Notredame C."/>
            <person name="Paton I.R."/>
            <person name="Payne W.S."/>
            <person name="Pertea G."/>
            <person name="Prickett D."/>
            <person name="Puiu D."/>
            <person name="Qioa D."/>
            <person name="Raineri E."/>
            <person name="Ruffier M."/>
            <person name="Salzberg S.L."/>
            <person name="Schatz M.C."/>
            <person name="Scheuring C."/>
            <person name="Schmidt C.J."/>
            <person name="Schroeder S."/>
            <person name="Searle S.M."/>
            <person name="Smith E.J."/>
            <person name="Smith J."/>
            <person name="Sonstegard T.S."/>
            <person name="Stadler P.F."/>
            <person name="Tafer H."/>
            <person name="Tu Z.J."/>
            <person name="Van Tassell C.P."/>
            <person name="Vilella A.J."/>
            <person name="Williams K.P."/>
            <person name="Yorke J.A."/>
            <person name="Zhang L."/>
            <person name="Zhang H.B."/>
            <person name="Zhang X."/>
            <person name="Zhang Y."/>
            <person name="Reed K.M."/>
        </authorList>
    </citation>
    <scope>NUCLEOTIDE SEQUENCE [LARGE SCALE GENOMIC DNA]</scope>
</reference>
<sequence>MQSWAERVDFSHFSVFPPAPEARCTEPEADTQPSSTNLSYIHQGERALQRALGILQQSHCWQPEAVPNAGAAMSSTVLPGLGRVFRAEAVLAVPVGRLQGELFERLEEMPRWNPSLSRVEVLCRPGEDTLVTHEVTAASPVGRRDFVSTRHRSRTRAAIYLVGTTAHLERPPAPQGCIRAETRLSCIVLQPLPGNPSCTRVTWLLSMDLKGWIPTSVTNRVLPQCQAKFIGHLRQHLSSTACL</sequence>
<keyword evidence="7" id="KW-0445">Lipid transport</keyword>
<evidence type="ECO:0000256" key="3">
    <source>
        <dbReference type="ARBA" id="ARBA00011279"/>
    </source>
</evidence>
<reference evidence="13" key="2">
    <citation type="submission" date="2025-08" db="UniProtKB">
        <authorList>
            <consortium name="Ensembl"/>
        </authorList>
    </citation>
    <scope>IDENTIFICATION</scope>
</reference>
<organism evidence="13 14">
    <name type="scientific">Meleagris gallopavo</name>
    <name type="common">Wild turkey</name>
    <dbReference type="NCBI Taxonomy" id="9103"/>
    <lineage>
        <taxon>Eukaryota</taxon>
        <taxon>Metazoa</taxon>
        <taxon>Chordata</taxon>
        <taxon>Craniata</taxon>
        <taxon>Vertebrata</taxon>
        <taxon>Euteleostomi</taxon>
        <taxon>Archelosauria</taxon>
        <taxon>Archosauria</taxon>
        <taxon>Dinosauria</taxon>
        <taxon>Saurischia</taxon>
        <taxon>Theropoda</taxon>
        <taxon>Coelurosauria</taxon>
        <taxon>Aves</taxon>
        <taxon>Neognathae</taxon>
        <taxon>Galloanserae</taxon>
        <taxon>Galliformes</taxon>
        <taxon>Phasianidae</taxon>
        <taxon>Meleagridinae</taxon>
        <taxon>Meleagris</taxon>
    </lineage>
</organism>
<dbReference type="InterPro" id="IPR023393">
    <property type="entry name" value="START-like_dom_sf"/>
</dbReference>
<keyword evidence="9" id="KW-0496">Mitochondrion</keyword>
<dbReference type="Ensembl" id="ENSMGAT00000005863.3">
    <property type="protein sequence ID" value="ENSMGAP00000005133.3"/>
    <property type="gene ID" value="ENSMGAG00000005259.3"/>
</dbReference>
<evidence type="ECO:0000313" key="13">
    <source>
        <dbReference type="Ensembl" id="ENSMGAP00000005133.3"/>
    </source>
</evidence>
<dbReference type="GO" id="GO:0120020">
    <property type="term" value="F:cholesterol transfer activity"/>
    <property type="evidence" value="ECO:0007669"/>
    <property type="project" value="InterPro"/>
</dbReference>
<dbReference type="AlphaFoldDB" id="G1N0Z4"/>
<keyword evidence="14" id="KW-1185">Reference proteome</keyword>
<dbReference type="Gene3D" id="3.30.530.20">
    <property type="match status" value="1"/>
</dbReference>
<evidence type="ECO:0000256" key="5">
    <source>
        <dbReference type="ARBA" id="ARBA00022448"/>
    </source>
</evidence>
<comment type="subunit">
    <text evidence="3">May interact with TSPO.</text>
</comment>
<gene>
    <name evidence="13" type="primary">LOC104911934</name>
</gene>
<dbReference type="GO" id="GO:0015485">
    <property type="term" value="F:cholesterol binding"/>
    <property type="evidence" value="ECO:0007669"/>
    <property type="project" value="InterPro"/>
</dbReference>
<dbReference type="PANTHER" id="PTHR46489">
    <property type="entry name" value="STEROIDOGENIC ACUTE REGULATORY PROTEIN, MITOCHONDRIAL"/>
    <property type="match status" value="1"/>
</dbReference>
<evidence type="ECO:0000256" key="6">
    <source>
        <dbReference type="ARBA" id="ARBA00022946"/>
    </source>
</evidence>
<dbReference type="Pfam" id="PF01852">
    <property type="entry name" value="START"/>
    <property type="match status" value="1"/>
</dbReference>
<protein>
    <recommendedName>
        <fullName evidence="4">Steroidogenic acute regulatory protein, mitochondrial</fullName>
    </recommendedName>
    <alternativeName>
        <fullName evidence="11">START domain-containing protein 1</fullName>
    </alternativeName>
</protein>
<comment type="pathway">
    <text evidence="2">Steroid metabolism; cholesterol metabolism.</text>
</comment>
<evidence type="ECO:0000313" key="14">
    <source>
        <dbReference type="Proteomes" id="UP000001645"/>
    </source>
</evidence>
<dbReference type="GO" id="GO:0006694">
    <property type="term" value="P:steroid biosynthetic process"/>
    <property type="evidence" value="ECO:0007669"/>
    <property type="project" value="UniProtKB-KW"/>
</dbReference>
<dbReference type="UniPathway" id="UPA00296"/>
<evidence type="ECO:0000256" key="2">
    <source>
        <dbReference type="ARBA" id="ARBA00004731"/>
    </source>
</evidence>
<dbReference type="Proteomes" id="UP000001645">
    <property type="component" value="Chromosome 8"/>
</dbReference>
<keyword evidence="5" id="KW-0813">Transport</keyword>
<comment type="subcellular location">
    <subcellularLocation>
        <location evidence="1">Mitochondrion</location>
    </subcellularLocation>
</comment>
<evidence type="ECO:0000256" key="1">
    <source>
        <dbReference type="ARBA" id="ARBA00004173"/>
    </source>
</evidence>
<name>G1N0Z4_MELGA</name>
<feature type="domain" description="START" evidence="12">
    <location>
        <begin position="61"/>
        <end position="242"/>
    </location>
</feature>